<dbReference type="RefSeq" id="WP_093096421.1">
    <property type="nucleotide sequence ID" value="NZ_FNGK01000001.1"/>
</dbReference>
<dbReference type="EMBL" id="LT906468">
    <property type="protein sequence ID" value="SNV50557.1"/>
    <property type="molecule type" value="Genomic_DNA"/>
</dbReference>
<evidence type="ECO:0000313" key="2">
    <source>
        <dbReference type="EMBL" id="SNV50557.1"/>
    </source>
</evidence>
<dbReference type="KEGG" id="smiz:4412673_02096"/>
<name>A0AAJ4XC20_9SPHI</name>
<dbReference type="Gene3D" id="2.60.40.1190">
    <property type="match status" value="1"/>
</dbReference>
<feature type="domain" description="Carbohydrate-binding" evidence="1">
    <location>
        <begin position="28"/>
        <end position="211"/>
    </location>
</feature>
<gene>
    <name evidence="2" type="ORF">SAMEA4412673_02096</name>
</gene>
<proteinExistence type="predicted"/>
<organism evidence="2 3">
    <name type="scientific">Sphingobacterium mizutaii</name>
    <dbReference type="NCBI Taxonomy" id="1010"/>
    <lineage>
        <taxon>Bacteria</taxon>
        <taxon>Pseudomonadati</taxon>
        <taxon>Bacteroidota</taxon>
        <taxon>Sphingobacteriia</taxon>
        <taxon>Sphingobacteriales</taxon>
        <taxon>Sphingobacteriaceae</taxon>
        <taxon>Sphingobacterium</taxon>
    </lineage>
</organism>
<dbReference type="InterPro" id="IPR010502">
    <property type="entry name" value="Carb-bd_dom_fam9"/>
</dbReference>
<dbReference type="CDD" id="cd09620">
    <property type="entry name" value="CBM9_like_3"/>
    <property type="match status" value="1"/>
</dbReference>
<sequence length="212" mass="24464">MKELEVKKIDLTGVELTYANLANSLFGLEWNQIDQAPWQTQFPINPEVKFQVAYDQESIYVHYDVQEEFVKAQYIRPNENIWEDSCVEFFISFDDRKTYYNLEFNVLGAGLIGYGTSDKASRNRLTSEEILSVSSFTQVKNLQGKKSWNIILAIPISLFGKTVDDLRGKTVQANFYKCGDSLPNPHFVAWNPIDVPNPNFHLPEFFGEIKFQ</sequence>
<dbReference type="SUPFAM" id="SSF49344">
    <property type="entry name" value="CBD9-like"/>
    <property type="match status" value="1"/>
</dbReference>
<dbReference type="Pfam" id="PF16011">
    <property type="entry name" value="CBM9_2"/>
    <property type="match status" value="1"/>
</dbReference>
<dbReference type="AlphaFoldDB" id="A0AAJ4XC20"/>
<dbReference type="GO" id="GO:0004553">
    <property type="term" value="F:hydrolase activity, hydrolyzing O-glycosyl compounds"/>
    <property type="evidence" value="ECO:0007669"/>
    <property type="project" value="InterPro"/>
</dbReference>
<dbReference type="GO" id="GO:0030246">
    <property type="term" value="F:carbohydrate binding"/>
    <property type="evidence" value="ECO:0007669"/>
    <property type="project" value="InterPro"/>
</dbReference>
<reference evidence="2 3" key="1">
    <citation type="submission" date="2017-06" db="EMBL/GenBank/DDBJ databases">
        <authorList>
            <consortium name="Pathogen Informatics"/>
        </authorList>
    </citation>
    <scope>NUCLEOTIDE SEQUENCE [LARGE SCALE GENOMIC DNA]</scope>
    <source>
        <strain evidence="2 3">NCTC12149</strain>
    </source>
</reference>
<accession>A0AAJ4XC20</accession>
<evidence type="ECO:0000259" key="1">
    <source>
        <dbReference type="Pfam" id="PF16011"/>
    </source>
</evidence>
<dbReference type="GO" id="GO:0016052">
    <property type="term" value="P:carbohydrate catabolic process"/>
    <property type="evidence" value="ECO:0007669"/>
    <property type="project" value="InterPro"/>
</dbReference>
<evidence type="ECO:0000313" key="3">
    <source>
        <dbReference type="Proteomes" id="UP000215355"/>
    </source>
</evidence>
<protein>
    <recommendedName>
        <fullName evidence="1">Carbohydrate-binding domain-containing protein</fullName>
    </recommendedName>
</protein>
<dbReference type="Proteomes" id="UP000215355">
    <property type="component" value="Chromosome 1"/>
</dbReference>